<name>A0ABD5QEG1_9EURY</name>
<dbReference type="InterPro" id="IPR006379">
    <property type="entry name" value="HAD-SF_hydro_IIB"/>
</dbReference>
<dbReference type="NCBIfam" id="TIGR00685">
    <property type="entry name" value="T6PP"/>
    <property type="match status" value="1"/>
</dbReference>
<dbReference type="AlphaFoldDB" id="A0ABD5QEG1"/>
<comment type="caution">
    <text evidence="5">The sequence shown here is derived from an EMBL/GenBank/DDBJ whole genome shotgun (WGS) entry which is preliminary data.</text>
</comment>
<keyword evidence="3 4" id="KW-0378">Hydrolase</keyword>
<protein>
    <recommendedName>
        <fullName evidence="4">Trehalose 6-phosphate phosphatase</fullName>
        <ecNumber evidence="4">3.1.3.12</ecNumber>
    </recommendedName>
</protein>
<dbReference type="Pfam" id="PF02358">
    <property type="entry name" value="Trehalose_PPase"/>
    <property type="match status" value="1"/>
</dbReference>
<organism evidence="5 6">
    <name type="scientific">Saliphagus infecundisoli</name>
    <dbReference type="NCBI Taxonomy" id="1849069"/>
    <lineage>
        <taxon>Archaea</taxon>
        <taxon>Methanobacteriati</taxon>
        <taxon>Methanobacteriota</taxon>
        <taxon>Stenosarchaea group</taxon>
        <taxon>Halobacteria</taxon>
        <taxon>Halobacteriales</taxon>
        <taxon>Natrialbaceae</taxon>
        <taxon>Saliphagus</taxon>
    </lineage>
</organism>
<dbReference type="Proteomes" id="UP001595925">
    <property type="component" value="Unassembled WGS sequence"/>
</dbReference>
<dbReference type="EMBL" id="JBHSJG010000026">
    <property type="protein sequence ID" value="MFC4987474.1"/>
    <property type="molecule type" value="Genomic_DNA"/>
</dbReference>
<evidence type="ECO:0000256" key="1">
    <source>
        <dbReference type="ARBA" id="ARBA00005199"/>
    </source>
</evidence>
<proteinExistence type="inferred from homology"/>
<evidence type="ECO:0000313" key="5">
    <source>
        <dbReference type="EMBL" id="MFC4987474.1"/>
    </source>
</evidence>
<accession>A0ABD5QEG1</accession>
<evidence type="ECO:0000256" key="2">
    <source>
        <dbReference type="ARBA" id="ARBA00008770"/>
    </source>
</evidence>
<evidence type="ECO:0000256" key="3">
    <source>
        <dbReference type="ARBA" id="ARBA00022801"/>
    </source>
</evidence>
<keyword evidence="6" id="KW-1185">Reference proteome</keyword>
<dbReference type="InterPro" id="IPR044651">
    <property type="entry name" value="OTSB-like"/>
</dbReference>
<dbReference type="PANTHER" id="PTHR43768">
    <property type="entry name" value="TREHALOSE 6-PHOSPHATE PHOSPHATASE"/>
    <property type="match status" value="1"/>
</dbReference>
<comment type="pathway">
    <text evidence="1 4">Glycan biosynthesis; trehalose biosynthesis.</text>
</comment>
<dbReference type="NCBIfam" id="TIGR01484">
    <property type="entry name" value="HAD-SF-IIB"/>
    <property type="match status" value="1"/>
</dbReference>
<evidence type="ECO:0000313" key="6">
    <source>
        <dbReference type="Proteomes" id="UP001595925"/>
    </source>
</evidence>
<comment type="catalytic activity">
    <reaction evidence="4">
        <text>alpha,alpha-trehalose 6-phosphate + H2O = alpha,alpha-trehalose + phosphate</text>
        <dbReference type="Rhea" id="RHEA:23420"/>
        <dbReference type="ChEBI" id="CHEBI:15377"/>
        <dbReference type="ChEBI" id="CHEBI:16551"/>
        <dbReference type="ChEBI" id="CHEBI:43474"/>
        <dbReference type="ChEBI" id="CHEBI:58429"/>
        <dbReference type="EC" id="3.1.3.12"/>
    </reaction>
</comment>
<comment type="function">
    <text evidence="4">Removes the phosphate from trehalose 6-phosphate to produce free trehalose.</text>
</comment>
<dbReference type="RefSeq" id="WP_114577552.1">
    <property type="nucleotide sequence ID" value="NZ_JAIVEF010000011.1"/>
</dbReference>
<dbReference type="GO" id="GO:0004805">
    <property type="term" value="F:trehalose-phosphatase activity"/>
    <property type="evidence" value="ECO:0007669"/>
    <property type="project" value="UniProtKB-EC"/>
</dbReference>
<dbReference type="GO" id="GO:0046872">
    <property type="term" value="F:metal ion binding"/>
    <property type="evidence" value="ECO:0007669"/>
    <property type="project" value="UniProtKB-KW"/>
</dbReference>
<dbReference type="InterPro" id="IPR023214">
    <property type="entry name" value="HAD_sf"/>
</dbReference>
<reference evidence="5 6" key="1">
    <citation type="journal article" date="2019" name="Int. J. Syst. Evol. Microbiol.">
        <title>The Global Catalogue of Microorganisms (GCM) 10K type strain sequencing project: providing services to taxonomists for standard genome sequencing and annotation.</title>
        <authorList>
            <consortium name="The Broad Institute Genomics Platform"/>
            <consortium name="The Broad Institute Genome Sequencing Center for Infectious Disease"/>
            <person name="Wu L."/>
            <person name="Ma J."/>
        </authorList>
    </citation>
    <scope>NUCLEOTIDE SEQUENCE [LARGE SCALE GENOMIC DNA]</scope>
    <source>
        <strain evidence="5 6">CGMCC 1.15824</strain>
    </source>
</reference>
<comment type="cofactor">
    <cofactor evidence="4">
        <name>Mg(2+)</name>
        <dbReference type="ChEBI" id="CHEBI:18420"/>
    </cofactor>
</comment>
<keyword evidence="4" id="KW-0460">Magnesium</keyword>
<comment type="similarity">
    <text evidence="2 4">Belongs to the trehalose phosphatase family.</text>
</comment>
<dbReference type="InterPro" id="IPR036412">
    <property type="entry name" value="HAD-like_sf"/>
</dbReference>
<dbReference type="SUPFAM" id="SSF56784">
    <property type="entry name" value="HAD-like"/>
    <property type="match status" value="1"/>
</dbReference>
<dbReference type="InterPro" id="IPR003337">
    <property type="entry name" value="Trehalose_PPase"/>
</dbReference>
<sequence>MATPEPTARVEESIAGLREGIRGASHLLVCLDFDGTLAPIVEEPGAAAMADGNRAAVEALAADPAVTTAVVTGRALTDIRQRLSLPITYAGNHGLELYREGELAVHPIARKRASLVGRVSETLEAALGPIPNYRIENKRLTGTVHVRSVPEPARERVYATVEDVVDRLAGGRLETSRGKRIVEFSPSVSWGKGEAVRLLERSAPEGTAVVYLGDDVTDESAFRELEPEDVGVYVGSGDSAASCRVESPAAVTELLAWLAGTGTSLLDEPTSVR</sequence>
<keyword evidence="4" id="KW-0479">Metal-binding</keyword>
<dbReference type="Gene3D" id="3.30.70.1020">
    <property type="entry name" value="Trehalose-6-phosphate phosphatase related protein, domain 2"/>
    <property type="match status" value="1"/>
</dbReference>
<evidence type="ECO:0000256" key="4">
    <source>
        <dbReference type="RuleBase" id="RU361117"/>
    </source>
</evidence>
<dbReference type="EC" id="3.1.3.12" evidence="4"/>
<dbReference type="PANTHER" id="PTHR43768:SF3">
    <property type="entry name" value="TREHALOSE 6-PHOSPHATE PHOSPHATASE"/>
    <property type="match status" value="1"/>
</dbReference>
<gene>
    <name evidence="5" type="primary">otsB</name>
    <name evidence="5" type="ORF">ACFPFO_06805</name>
</gene>
<dbReference type="Gene3D" id="3.40.50.1000">
    <property type="entry name" value="HAD superfamily/HAD-like"/>
    <property type="match status" value="1"/>
</dbReference>